<dbReference type="NCBIfam" id="TIGR00945">
    <property type="entry name" value="tatC"/>
    <property type="match status" value="1"/>
</dbReference>
<dbReference type="HAMAP" id="MF_00902">
    <property type="entry name" value="TatC"/>
    <property type="match status" value="1"/>
</dbReference>
<gene>
    <name evidence="5 7" type="primary">tatC</name>
    <name evidence="7" type="ORF">ACFOOQ_18035</name>
</gene>
<feature type="transmembrane region" description="Helical" evidence="5">
    <location>
        <begin position="28"/>
        <end position="46"/>
    </location>
</feature>
<feature type="transmembrane region" description="Helical" evidence="5">
    <location>
        <begin position="206"/>
        <end position="222"/>
    </location>
</feature>
<dbReference type="PANTHER" id="PTHR30371:SF0">
    <property type="entry name" value="SEC-INDEPENDENT PROTEIN TRANSLOCASE PROTEIN TATC, CHLOROPLASTIC-RELATED"/>
    <property type="match status" value="1"/>
</dbReference>
<dbReference type="PRINTS" id="PR01840">
    <property type="entry name" value="TATCFAMILY"/>
</dbReference>
<comment type="subunit">
    <text evidence="5">The Tat system comprises two distinct complexes: a TatABC complex, containing multiple copies of TatA, TatB and TatC subunits, and a separate TatA complex, containing only TatA subunits. Substrates initially bind to the TatABC complex, which probably triggers association of the separate TatA complex to form the active translocon.</text>
</comment>
<comment type="caution">
    <text evidence="7">The sequence shown here is derived from an EMBL/GenBank/DDBJ whole genome shotgun (WGS) entry which is preliminary data.</text>
</comment>
<keyword evidence="5" id="KW-1003">Cell membrane</keyword>
<comment type="subcellular location">
    <subcellularLocation>
        <location evidence="5">Cell membrane</location>
        <topology evidence="5">Multi-pass membrane protein</topology>
    </subcellularLocation>
    <subcellularLocation>
        <location evidence="1">Membrane</location>
        <topology evidence="1">Multi-pass membrane protein</topology>
    </subcellularLocation>
</comment>
<evidence type="ECO:0000256" key="1">
    <source>
        <dbReference type="ARBA" id="ARBA00004141"/>
    </source>
</evidence>
<accession>A0ABV7VIZ0</accession>
<evidence type="ECO:0000313" key="7">
    <source>
        <dbReference type="EMBL" id="MFC3677459.1"/>
    </source>
</evidence>
<keyword evidence="3 5" id="KW-1133">Transmembrane helix</keyword>
<comment type="similarity">
    <text evidence="5">Belongs to the TatC family.</text>
</comment>
<evidence type="ECO:0000256" key="3">
    <source>
        <dbReference type="ARBA" id="ARBA00022989"/>
    </source>
</evidence>
<dbReference type="PROSITE" id="PS01218">
    <property type="entry name" value="TATC"/>
    <property type="match status" value="1"/>
</dbReference>
<evidence type="ECO:0000256" key="6">
    <source>
        <dbReference type="SAM" id="MobiDB-lite"/>
    </source>
</evidence>
<keyword evidence="4 5" id="KW-0472">Membrane</keyword>
<feature type="transmembrane region" description="Helical" evidence="5">
    <location>
        <begin position="169"/>
        <end position="194"/>
    </location>
</feature>
<dbReference type="RefSeq" id="WP_379729002.1">
    <property type="nucleotide sequence ID" value="NZ_JBHRYJ010000004.1"/>
</dbReference>
<feature type="transmembrane region" description="Helical" evidence="5">
    <location>
        <begin position="83"/>
        <end position="104"/>
    </location>
</feature>
<keyword evidence="5" id="KW-0653">Protein transport</keyword>
<keyword evidence="5" id="KW-0813">Transport</keyword>
<evidence type="ECO:0000313" key="8">
    <source>
        <dbReference type="Proteomes" id="UP001595711"/>
    </source>
</evidence>
<evidence type="ECO:0000256" key="2">
    <source>
        <dbReference type="ARBA" id="ARBA00022692"/>
    </source>
</evidence>
<evidence type="ECO:0000256" key="4">
    <source>
        <dbReference type="ARBA" id="ARBA00023136"/>
    </source>
</evidence>
<keyword evidence="8" id="KW-1185">Reference proteome</keyword>
<evidence type="ECO:0000256" key="5">
    <source>
        <dbReference type="HAMAP-Rule" id="MF_00902"/>
    </source>
</evidence>
<dbReference type="Proteomes" id="UP001595711">
    <property type="component" value="Unassembled WGS sequence"/>
</dbReference>
<name>A0ABV7VIZ0_9PROT</name>
<keyword evidence="5" id="KW-0811">Translocation</keyword>
<proteinExistence type="inferred from homology"/>
<feature type="compositionally biased region" description="Low complexity" evidence="6">
    <location>
        <begin position="271"/>
        <end position="292"/>
    </location>
</feature>
<dbReference type="EMBL" id="JBHRYJ010000004">
    <property type="protein sequence ID" value="MFC3677459.1"/>
    <property type="molecule type" value="Genomic_DNA"/>
</dbReference>
<sequence>MTDQTPGDEVEASRMPLMEHLLELRTRLIYSIAAILVAFFICYYFSAHIYEILMHPLVLAIGTEGRRMIFTAPQEAFFTYVQLSLWAALLLSFPIVASQIWMFVAPGLYKHERHAFMPFLIATPIMFTLGSCFVYFVIMPMMLRFFSGFEAPGGPDSIPIQMETRVSEYLSLVMTLIFAFGIAFELPVLLTLLGRVGIVTSKSLGSMRKYAIVGIFIFAAVVTPPDVVSQVSLAVPLLLLYEISIFLVKMMERDRTKREAAETAARDAENGDSADSTGSTSGQDGAGPSSQS</sequence>
<feature type="transmembrane region" description="Helical" evidence="5">
    <location>
        <begin position="116"/>
        <end position="138"/>
    </location>
</feature>
<feature type="region of interest" description="Disordered" evidence="6">
    <location>
        <begin position="258"/>
        <end position="292"/>
    </location>
</feature>
<keyword evidence="2 5" id="KW-0812">Transmembrane</keyword>
<dbReference type="PANTHER" id="PTHR30371">
    <property type="entry name" value="SEC-INDEPENDENT PROTEIN TRANSLOCASE PROTEIN TATC"/>
    <property type="match status" value="1"/>
</dbReference>
<comment type="function">
    <text evidence="5">Part of the twin-arginine translocation (Tat) system that transports large folded proteins containing a characteristic twin-arginine motif in their signal peptide across membranes. Together with TatB, TatC is part of a receptor directly interacting with Tat signal peptides.</text>
</comment>
<dbReference type="Pfam" id="PF00902">
    <property type="entry name" value="TatC"/>
    <property type="match status" value="1"/>
</dbReference>
<dbReference type="InterPro" id="IPR002033">
    <property type="entry name" value="TatC"/>
</dbReference>
<feature type="compositionally biased region" description="Basic and acidic residues" evidence="6">
    <location>
        <begin position="258"/>
        <end position="269"/>
    </location>
</feature>
<protein>
    <recommendedName>
        <fullName evidence="5">Sec-independent protein translocase protein TatC</fullName>
    </recommendedName>
</protein>
<reference evidence="8" key="1">
    <citation type="journal article" date="2019" name="Int. J. Syst. Evol. Microbiol.">
        <title>The Global Catalogue of Microorganisms (GCM) 10K type strain sequencing project: providing services to taxonomists for standard genome sequencing and annotation.</title>
        <authorList>
            <consortium name="The Broad Institute Genomics Platform"/>
            <consortium name="The Broad Institute Genome Sequencing Center for Infectious Disease"/>
            <person name="Wu L."/>
            <person name="Ma J."/>
        </authorList>
    </citation>
    <scope>NUCLEOTIDE SEQUENCE [LARGE SCALE GENOMIC DNA]</scope>
    <source>
        <strain evidence="8">KCTC 42182</strain>
    </source>
</reference>
<feature type="transmembrane region" description="Helical" evidence="5">
    <location>
        <begin position="228"/>
        <end position="248"/>
    </location>
</feature>
<dbReference type="InterPro" id="IPR019820">
    <property type="entry name" value="Sec-indep_translocase_CS"/>
</dbReference>
<organism evidence="7 8">
    <name type="scientific">Ferrovibrio xuzhouensis</name>
    <dbReference type="NCBI Taxonomy" id="1576914"/>
    <lineage>
        <taxon>Bacteria</taxon>
        <taxon>Pseudomonadati</taxon>
        <taxon>Pseudomonadota</taxon>
        <taxon>Alphaproteobacteria</taxon>
        <taxon>Rhodospirillales</taxon>
        <taxon>Rhodospirillaceae</taxon>
        <taxon>Ferrovibrio</taxon>
    </lineage>
</organism>